<protein>
    <recommendedName>
        <fullName evidence="1">Reverse transcriptase domain-containing protein</fullName>
    </recommendedName>
</protein>
<dbReference type="Pfam" id="PF00078">
    <property type="entry name" value="RVT_1"/>
    <property type="match status" value="1"/>
</dbReference>
<accession>A0A371HKJ3</accession>
<sequence>MPGIDPDFLYHKLSITPGTRPMYQKKRRLGDKKRLARKEETAKLLQACFVRELANVVMVRKSSGKWRMCMNYTYLNKACLKDPYPWPDIDDLVDGMFGFGLLSFMYAYSGNNQIKMHPRESQRWHSLQMRNAGATYQRLMDRIFKDHIGCQLEVYIDGMVVKSDTKSQHIESLTSIFSVLREHQLKLKPNKCSFEVKARKFLGFMLIKRGIEMRSHKNVKEVQQLAGRITALARFLSQSTEKEILIFQCLRKTDCF</sequence>
<dbReference type="InterPro" id="IPR043128">
    <property type="entry name" value="Rev_trsase/Diguanyl_cyclase"/>
</dbReference>
<dbReference type="PANTHER" id="PTHR24559:SF444">
    <property type="entry name" value="REVERSE TRANSCRIPTASE DOMAIN-CONTAINING PROTEIN"/>
    <property type="match status" value="1"/>
</dbReference>
<dbReference type="OrthoDB" id="779804at2759"/>
<comment type="caution">
    <text evidence="2">The sequence shown here is derived from an EMBL/GenBank/DDBJ whole genome shotgun (WGS) entry which is preliminary data.</text>
</comment>
<dbReference type="PANTHER" id="PTHR24559">
    <property type="entry name" value="TRANSPOSON TY3-I GAG-POL POLYPROTEIN"/>
    <property type="match status" value="1"/>
</dbReference>
<gene>
    <name evidence="2" type="ORF">CR513_13111</name>
</gene>
<evidence type="ECO:0000259" key="1">
    <source>
        <dbReference type="Pfam" id="PF00078"/>
    </source>
</evidence>
<dbReference type="AlphaFoldDB" id="A0A371HKJ3"/>
<keyword evidence="3" id="KW-1185">Reference proteome</keyword>
<dbReference type="Gene3D" id="3.30.70.270">
    <property type="match status" value="1"/>
</dbReference>
<dbReference type="EMBL" id="QJKJ01002332">
    <property type="protein sequence ID" value="RDY03307.1"/>
    <property type="molecule type" value="Genomic_DNA"/>
</dbReference>
<evidence type="ECO:0000313" key="2">
    <source>
        <dbReference type="EMBL" id="RDY03307.1"/>
    </source>
</evidence>
<dbReference type="InterPro" id="IPR043502">
    <property type="entry name" value="DNA/RNA_pol_sf"/>
</dbReference>
<dbReference type="SUPFAM" id="SSF56672">
    <property type="entry name" value="DNA/RNA polymerases"/>
    <property type="match status" value="1"/>
</dbReference>
<organism evidence="2 3">
    <name type="scientific">Mucuna pruriens</name>
    <name type="common">Velvet bean</name>
    <name type="synonym">Dolichos pruriens</name>
    <dbReference type="NCBI Taxonomy" id="157652"/>
    <lineage>
        <taxon>Eukaryota</taxon>
        <taxon>Viridiplantae</taxon>
        <taxon>Streptophyta</taxon>
        <taxon>Embryophyta</taxon>
        <taxon>Tracheophyta</taxon>
        <taxon>Spermatophyta</taxon>
        <taxon>Magnoliopsida</taxon>
        <taxon>eudicotyledons</taxon>
        <taxon>Gunneridae</taxon>
        <taxon>Pentapetalae</taxon>
        <taxon>rosids</taxon>
        <taxon>fabids</taxon>
        <taxon>Fabales</taxon>
        <taxon>Fabaceae</taxon>
        <taxon>Papilionoideae</taxon>
        <taxon>50 kb inversion clade</taxon>
        <taxon>NPAAA clade</taxon>
        <taxon>indigoferoid/millettioid clade</taxon>
        <taxon>Phaseoleae</taxon>
        <taxon>Mucuna</taxon>
    </lineage>
</organism>
<dbReference type="Proteomes" id="UP000257109">
    <property type="component" value="Unassembled WGS sequence"/>
</dbReference>
<evidence type="ECO:0000313" key="3">
    <source>
        <dbReference type="Proteomes" id="UP000257109"/>
    </source>
</evidence>
<proteinExistence type="predicted"/>
<feature type="non-terminal residue" evidence="2">
    <location>
        <position position="1"/>
    </location>
</feature>
<dbReference type="CDD" id="cd01647">
    <property type="entry name" value="RT_LTR"/>
    <property type="match status" value="1"/>
</dbReference>
<name>A0A371HKJ3_MUCPR</name>
<dbReference type="InterPro" id="IPR000477">
    <property type="entry name" value="RT_dom"/>
</dbReference>
<reference evidence="2" key="1">
    <citation type="submission" date="2018-05" db="EMBL/GenBank/DDBJ databases">
        <title>Draft genome of Mucuna pruriens seed.</title>
        <authorList>
            <person name="Nnadi N.E."/>
            <person name="Vos R."/>
            <person name="Hasami M.H."/>
            <person name="Devisetty U.K."/>
            <person name="Aguiy J.C."/>
        </authorList>
    </citation>
    <scope>NUCLEOTIDE SEQUENCE [LARGE SCALE GENOMIC DNA]</scope>
    <source>
        <strain evidence="2">JCA_2017</strain>
    </source>
</reference>
<feature type="domain" description="Reverse transcriptase" evidence="1">
    <location>
        <begin position="129"/>
        <end position="205"/>
    </location>
</feature>
<dbReference type="InterPro" id="IPR053134">
    <property type="entry name" value="RNA-dir_DNA_polymerase"/>
</dbReference>